<dbReference type="Proteomes" id="UP000294911">
    <property type="component" value="Unassembled WGS sequence"/>
</dbReference>
<evidence type="ECO:0000259" key="7">
    <source>
        <dbReference type="Pfam" id="PF08028"/>
    </source>
</evidence>
<evidence type="ECO:0000256" key="2">
    <source>
        <dbReference type="ARBA" id="ARBA00023002"/>
    </source>
</evidence>
<comment type="similarity">
    <text evidence="3">Belongs to the HpaH/HsaA monooxygenase family.</text>
</comment>
<dbReference type="GO" id="GO:0050660">
    <property type="term" value="F:flavin adenine dinucleotide binding"/>
    <property type="evidence" value="ECO:0007669"/>
    <property type="project" value="InterPro"/>
</dbReference>
<evidence type="ECO:0000313" key="9">
    <source>
        <dbReference type="Proteomes" id="UP000294911"/>
    </source>
</evidence>
<sequence>MSTATVTATRSAAQIVRSDQEALDKARLLASWLGAEASERDADRRLPWGELSALSATGLLGITVPRSHGGADVRARTLVEVCRLLAVADPSIAQLGQSHLVHVDVLRENAAATQQSYFFEEVLAGARFGTARAALGSSGALEVETRLTRSSDGWFVLDGVKDHTTGALFAHWIAVLARDEQDNLQVACVPSDTPGVTIADNWSGMGLRTAASGTVRLDQVRVPPDCVIAHHHNEIRAQLREALAGALHAAIDVGIARAALLDGAEFVRPRSRPSSHGGPAPATDDPLTLQRCGELEVRARAAEALLGGLGKGVRRRGSGAAE</sequence>
<dbReference type="PANTHER" id="PTHR48083:SF19">
    <property type="entry name" value="FLAVIN-DEPENDENT MONOOXYGENASE, OXYGENASE SUBUNIT HSAA"/>
    <property type="match status" value="1"/>
</dbReference>
<dbReference type="InterPro" id="IPR009100">
    <property type="entry name" value="AcylCoA_DH/oxidase_NM_dom_sf"/>
</dbReference>
<dbReference type="Gene3D" id="1.20.140.10">
    <property type="entry name" value="Butyryl-CoA Dehydrogenase, subunit A, domain 3"/>
    <property type="match status" value="1"/>
</dbReference>
<dbReference type="EMBL" id="SLXQ01000007">
    <property type="protein sequence ID" value="TCP50767.1"/>
    <property type="molecule type" value="Genomic_DNA"/>
</dbReference>
<accession>A0A4R2QMV3</accession>
<dbReference type="InterPro" id="IPR050741">
    <property type="entry name" value="Acyl-CoA_dehydrogenase"/>
</dbReference>
<gene>
    <name evidence="8" type="ORF">EV191_10727</name>
</gene>
<dbReference type="Gene3D" id="1.10.540.10">
    <property type="entry name" value="Acyl-CoA dehydrogenase/oxidase, N-terminal domain"/>
    <property type="match status" value="1"/>
</dbReference>
<evidence type="ECO:0000256" key="4">
    <source>
        <dbReference type="SAM" id="MobiDB-lite"/>
    </source>
</evidence>
<dbReference type="Pfam" id="PF02770">
    <property type="entry name" value="Acyl-CoA_dh_M"/>
    <property type="match status" value="1"/>
</dbReference>
<dbReference type="RefSeq" id="WP_243659012.1">
    <property type="nucleotide sequence ID" value="NZ_SLXQ01000007.1"/>
</dbReference>
<evidence type="ECO:0000259" key="5">
    <source>
        <dbReference type="Pfam" id="PF02770"/>
    </source>
</evidence>
<reference evidence="8 9" key="1">
    <citation type="submission" date="2019-03" db="EMBL/GenBank/DDBJ databases">
        <title>Genomic Encyclopedia of Type Strains, Phase IV (KMG-IV): sequencing the most valuable type-strain genomes for metagenomic binning, comparative biology and taxonomic classification.</title>
        <authorList>
            <person name="Goeker M."/>
        </authorList>
    </citation>
    <scope>NUCLEOTIDE SEQUENCE [LARGE SCALE GENOMIC DNA]</scope>
    <source>
        <strain evidence="8 9">DSM 45765</strain>
    </source>
</reference>
<keyword evidence="9" id="KW-1185">Reference proteome</keyword>
<dbReference type="GO" id="GO:0005737">
    <property type="term" value="C:cytoplasm"/>
    <property type="evidence" value="ECO:0007669"/>
    <property type="project" value="TreeGrafter"/>
</dbReference>
<dbReference type="GO" id="GO:0003995">
    <property type="term" value="F:acyl-CoA dehydrogenase activity"/>
    <property type="evidence" value="ECO:0007669"/>
    <property type="project" value="TreeGrafter"/>
</dbReference>
<dbReference type="SUPFAM" id="SSF47203">
    <property type="entry name" value="Acyl-CoA dehydrogenase C-terminal domain-like"/>
    <property type="match status" value="1"/>
</dbReference>
<dbReference type="InterPro" id="IPR037069">
    <property type="entry name" value="AcylCoA_DH/ox_N_sf"/>
</dbReference>
<dbReference type="GO" id="GO:0033539">
    <property type="term" value="P:fatty acid beta-oxidation using acyl-CoA dehydrogenase"/>
    <property type="evidence" value="ECO:0007669"/>
    <property type="project" value="TreeGrafter"/>
</dbReference>
<feature type="domain" description="Acyl-CoA dehydrogenase/oxidase N-terminal" evidence="6">
    <location>
        <begin position="35"/>
        <end position="125"/>
    </location>
</feature>
<protein>
    <submittedName>
        <fullName evidence="8">Alkylation response protein AidB-like acyl-CoA dehydrogenase</fullName>
    </submittedName>
</protein>
<feature type="domain" description="Acyl-CoA oxidase/dehydrogenase middle" evidence="5">
    <location>
        <begin position="138"/>
        <end position="220"/>
    </location>
</feature>
<evidence type="ECO:0000256" key="1">
    <source>
        <dbReference type="ARBA" id="ARBA00022630"/>
    </source>
</evidence>
<comment type="caution">
    <text evidence="8">The sequence shown here is derived from an EMBL/GenBank/DDBJ whole genome shotgun (WGS) entry which is preliminary data.</text>
</comment>
<dbReference type="InterPro" id="IPR013786">
    <property type="entry name" value="AcylCoA_DH/ox_N"/>
</dbReference>
<evidence type="ECO:0000313" key="8">
    <source>
        <dbReference type="EMBL" id="TCP50767.1"/>
    </source>
</evidence>
<evidence type="ECO:0000259" key="6">
    <source>
        <dbReference type="Pfam" id="PF02771"/>
    </source>
</evidence>
<dbReference type="InterPro" id="IPR036250">
    <property type="entry name" value="AcylCo_DH-like_C"/>
</dbReference>
<dbReference type="Pfam" id="PF08028">
    <property type="entry name" value="Acyl-CoA_dh_2"/>
    <property type="match status" value="1"/>
</dbReference>
<name>A0A4R2QMV3_9PSEU</name>
<dbReference type="AlphaFoldDB" id="A0A4R2QMV3"/>
<dbReference type="InterPro" id="IPR013107">
    <property type="entry name" value="Acyl-CoA_DH_C"/>
</dbReference>
<keyword evidence="1" id="KW-0285">Flavoprotein</keyword>
<evidence type="ECO:0000256" key="3">
    <source>
        <dbReference type="ARBA" id="ARBA00049661"/>
    </source>
</evidence>
<proteinExistence type="inferred from homology"/>
<dbReference type="PANTHER" id="PTHR48083">
    <property type="entry name" value="MEDIUM-CHAIN SPECIFIC ACYL-COA DEHYDROGENASE, MITOCHONDRIAL-RELATED"/>
    <property type="match status" value="1"/>
</dbReference>
<feature type="region of interest" description="Disordered" evidence="4">
    <location>
        <begin position="268"/>
        <end position="287"/>
    </location>
</feature>
<keyword evidence="2" id="KW-0560">Oxidoreductase</keyword>
<dbReference type="GO" id="GO:0016712">
    <property type="term" value="F:oxidoreductase activity, acting on paired donors, with incorporation or reduction of molecular oxygen, reduced flavin or flavoprotein as one donor, and incorporation of one atom of oxygen"/>
    <property type="evidence" value="ECO:0007669"/>
    <property type="project" value="TreeGrafter"/>
</dbReference>
<dbReference type="InterPro" id="IPR046373">
    <property type="entry name" value="Acyl-CoA_Oxase/DH_mid-dom_sf"/>
</dbReference>
<organism evidence="8 9">
    <name type="scientific">Tamaricihabitans halophyticus</name>
    <dbReference type="NCBI Taxonomy" id="1262583"/>
    <lineage>
        <taxon>Bacteria</taxon>
        <taxon>Bacillati</taxon>
        <taxon>Actinomycetota</taxon>
        <taxon>Actinomycetes</taxon>
        <taxon>Pseudonocardiales</taxon>
        <taxon>Pseudonocardiaceae</taxon>
        <taxon>Tamaricihabitans</taxon>
    </lineage>
</organism>
<dbReference type="Pfam" id="PF02771">
    <property type="entry name" value="Acyl-CoA_dh_N"/>
    <property type="match status" value="1"/>
</dbReference>
<feature type="domain" description="Acyl-CoA dehydrogenase C-terminal" evidence="7">
    <location>
        <begin position="247"/>
        <end position="306"/>
    </location>
</feature>
<dbReference type="InterPro" id="IPR006091">
    <property type="entry name" value="Acyl-CoA_Oxase/DH_mid-dom"/>
</dbReference>
<dbReference type="Gene3D" id="2.40.110.10">
    <property type="entry name" value="Butyryl-CoA Dehydrogenase, subunit A, domain 2"/>
    <property type="match status" value="1"/>
</dbReference>
<dbReference type="SUPFAM" id="SSF56645">
    <property type="entry name" value="Acyl-CoA dehydrogenase NM domain-like"/>
    <property type="match status" value="1"/>
</dbReference>